<sequence length="438" mass="44420">MHPPFAGRRLAATAAAVALAAACSAEEPASTTGHSVAQDPPDPDRPEAVAGVAWTREGWSGTPAPVFPVPGGVAVLEDEGVAVLSGETGEELWHYRVDAGELGVLADVADDGRHIVVEERAHDAGWTDPANEPDGGYTEFVVLDSRTGAELDRYPVSDTYGRNYMERRSPFPGHHLASLGACDGDVWVFRQESSLVARHAGGERTAWAVTVRDLAECGALGTVDDVVVTGGVAVAAADCSGPGRDGHTPGSHLVGLDAATGEELWRVTAAPLGPSVERLLAVHGGLVVDGVAGARVRWAVDPATGEAVDLGGGAFVGAGETGAPGSDGAWRGLMGGRYTVRDTGGEVLLEAASCPARGAPSPLLGERPLALGLSGGVVCVFGEGEHDALAVFSGPDGTREIRAEGLADAVVHAAAAVPGAVVLSYTGADGRTGVVGLR</sequence>
<dbReference type="STRING" id="758803.SAMN05421803_103275"/>
<dbReference type="RefSeq" id="WP_073377013.1">
    <property type="nucleotide sequence ID" value="NZ_FQZK01000003.1"/>
</dbReference>
<dbReference type="InterPro" id="IPR018391">
    <property type="entry name" value="PQQ_b-propeller_rpt"/>
</dbReference>
<dbReference type="Gene3D" id="2.130.10.10">
    <property type="entry name" value="YVTN repeat-like/Quinoprotein amine dehydrogenase"/>
    <property type="match status" value="1"/>
</dbReference>
<keyword evidence="4" id="KW-1185">Reference proteome</keyword>
<feature type="region of interest" description="Disordered" evidence="1">
    <location>
        <begin position="23"/>
        <end position="48"/>
    </location>
</feature>
<dbReference type="InterPro" id="IPR011047">
    <property type="entry name" value="Quinoprotein_ADH-like_sf"/>
</dbReference>
<dbReference type="Proteomes" id="UP000184452">
    <property type="component" value="Unassembled WGS sequence"/>
</dbReference>
<dbReference type="Gene3D" id="2.140.10.10">
    <property type="entry name" value="Quinoprotein alcohol dehydrogenase-like superfamily"/>
    <property type="match status" value="1"/>
</dbReference>
<dbReference type="AlphaFoldDB" id="A0A1M6G4U8"/>
<evidence type="ECO:0000313" key="3">
    <source>
        <dbReference type="EMBL" id="SHJ04998.1"/>
    </source>
</evidence>
<evidence type="ECO:0000256" key="1">
    <source>
        <dbReference type="SAM" id="MobiDB-lite"/>
    </source>
</evidence>
<dbReference type="SUPFAM" id="SSF50998">
    <property type="entry name" value="Quinoprotein alcohol dehydrogenase-like"/>
    <property type="match status" value="1"/>
</dbReference>
<feature type="chain" id="PRO_5013200728" evidence="2">
    <location>
        <begin position="26"/>
        <end position="438"/>
    </location>
</feature>
<name>A0A1M6G4U8_9ACTN</name>
<protein>
    <submittedName>
        <fullName evidence="3">PQQ-like domain-containing protein</fullName>
    </submittedName>
</protein>
<organism evidence="3 4">
    <name type="scientific">Nocardiopsis flavescens</name>
    <dbReference type="NCBI Taxonomy" id="758803"/>
    <lineage>
        <taxon>Bacteria</taxon>
        <taxon>Bacillati</taxon>
        <taxon>Actinomycetota</taxon>
        <taxon>Actinomycetes</taxon>
        <taxon>Streptosporangiales</taxon>
        <taxon>Nocardiopsidaceae</taxon>
        <taxon>Nocardiopsis</taxon>
    </lineage>
</organism>
<proteinExistence type="predicted"/>
<dbReference type="EMBL" id="FQZK01000003">
    <property type="protein sequence ID" value="SHJ04998.1"/>
    <property type="molecule type" value="Genomic_DNA"/>
</dbReference>
<evidence type="ECO:0000313" key="4">
    <source>
        <dbReference type="Proteomes" id="UP000184452"/>
    </source>
</evidence>
<accession>A0A1M6G4U8</accession>
<reference evidence="3 4" key="1">
    <citation type="submission" date="2016-11" db="EMBL/GenBank/DDBJ databases">
        <authorList>
            <person name="Jaros S."/>
            <person name="Januszkiewicz K."/>
            <person name="Wedrychowicz H."/>
        </authorList>
    </citation>
    <scope>NUCLEOTIDE SEQUENCE [LARGE SCALE GENOMIC DNA]</scope>
    <source>
        <strain evidence="3 4">CGMCC 4.5723</strain>
    </source>
</reference>
<feature type="signal peptide" evidence="2">
    <location>
        <begin position="1"/>
        <end position="25"/>
    </location>
</feature>
<evidence type="ECO:0000256" key="2">
    <source>
        <dbReference type="SAM" id="SignalP"/>
    </source>
</evidence>
<gene>
    <name evidence="3" type="ORF">SAMN05421803_103275</name>
</gene>
<dbReference type="InterPro" id="IPR015943">
    <property type="entry name" value="WD40/YVTN_repeat-like_dom_sf"/>
</dbReference>
<keyword evidence="2" id="KW-0732">Signal</keyword>
<dbReference type="SMART" id="SM00564">
    <property type="entry name" value="PQQ"/>
    <property type="match status" value="3"/>
</dbReference>